<accession>A0A2P1CN64</accession>
<organism evidence="1 2">
    <name type="scientific">Brevundimonas vesicularis</name>
    <name type="common">Pseudomonas vesicularis</name>
    <dbReference type="NCBI Taxonomy" id="41276"/>
    <lineage>
        <taxon>Bacteria</taxon>
        <taxon>Pseudomonadati</taxon>
        <taxon>Pseudomonadota</taxon>
        <taxon>Alphaproteobacteria</taxon>
        <taxon>Caulobacterales</taxon>
        <taxon>Caulobacteraceae</taxon>
        <taxon>Brevundimonas</taxon>
    </lineage>
</organism>
<name>A0A2P1CN64_BREVE</name>
<dbReference type="SUPFAM" id="SSF109604">
    <property type="entry name" value="HD-domain/PDEase-like"/>
    <property type="match status" value="1"/>
</dbReference>
<protein>
    <submittedName>
        <fullName evidence="1">Phosphohydrolase</fullName>
    </submittedName>
</protein>
<dbReference type="AlphaFoldDB" id="A0A2P1CN64"/>
<keyword evidence="1" id="KW-0378">Hydrolase</keyword>
<evidence type="ECO:0000313" key="2">
    <source>
        <dbReference type="Proteomes" id="UP000197050"/>
    </source>
</evidence>
<dbReference type="KEGG" id="bvc:CEP68_16950"/>
<evidence type="ECO:0000313" key="1">
    <source>
        <dbReference type="EMBL" id="AVJ52836.1"/>
    </source>
</evidence>
<dbReference type="Proteomes" id="UP000197050">
    <property type="component" value="Chromosome"/>
</dbReference>
<proteinExistence type="predicted"/>
<dbReference type="Gene3D" id="1.10.3210.10">
    <property type="entry name" value="Hypothetical protein af1432"/>
    <property type="match status" value="1"/>
</dbReference>
<dbReference type="EMBL" id="CP022048">
    <property type="protein sequence ID" value="AVJ52836.1"/>
    <property type="molecule type" value="Genomic_DNA"/>
</dbReference>
<reference evidence="2" key="1">
    <citation type="submission" date="2017-06" db="EMBL/GenBank/DDBJ databases">
        <title>FDA dAtabase for Regulatory Grade micrObial Sequences (FDA-ARGOS): Supporting development and validation of Infectious Disease Dx tests.</title>
        <authorList>
            <person name="Minogue T."/>
            <person name="Wolcott M."/>
            <person name="Wasieloski L."/>
            <person name="Aguilar W."/>
            <person name="Moore D."/>
            <person name="Tallon L."/>
            <person name="Sadzewicz L."/>
            <person name="Sengamalay N."/>
            <person name="Ott S."/>
            <person name="Godinez A."/>
            <person name="Nagaraj S."/>
            <person name="Nadendla S."/>
            <person name="Geyer C."/>
            <person name="Sichtig H."/>
        </authorList>
    </citation>
    <scope>NUCLEOTIDE SEQUENCE [LARGE SCALE GENOMIC DNA]</scope>
    <source>
        <strain evidence="2">FDAARGOS_289</strain>
    </source>
</reference>
<dbReference type="GO" id="GO:0016787">
    <property type="term" value="F:hydrolase activity"/>
    <property type="evidence" value="ECO:0007669"/>
    <property type="project" value="UniProtKB-KW"/>
</dbReference>
<gene>
    <name evidence="1" type="ORF">CEP68_16950</name>
</gene>
<sequence length="205" mass="22962">MEAAGPALQRARPANLQALAMVVPILFDPTVERYLPLIAEAFGPDFIAYKNHIYRVLSYASHFLGDNPGGREHIAFALVFHDVGMWTDHELAYLEPSEAAAERMRARHAAHLDPLLVANIIHWHHKLMPFAGPDAEIVNAVRQADWIDASMGVVRHGVSRREVAEIEAAIPVLGFPTMLMRLAKDLRHGNRLAGLWRVLSRVYKL</sequence>